<dbReference type="EMBL" id="JAOWKY010000002">
    <property type="protein sequence ID" value="MCV2868791.1"/>
    <property type="molecule type" value="Genomic_DNA"/>
</dbReference>
<evidence type="ECO:0000256" key="1">
    <source>
        <dbReference type="ARBA" id="ARBA00012528"/>
    </source>
</evidence>
<evidence type="ECO:0000259" key="5">
    <source>
        <dbReference type="PROSITE" id="PS50887"/>
    </source>
</evidence>
<evidence type="ECO:0000256" key="3">
    <source>
        <dbReference type="PROSITE-ProRule" id="PRU00169"/>
    </source>
</evidence>
<dbReference type="PROSITE" id="PS50110">
    <property type="entry name" value="RESPONSE_REGULATORY"/>
    <property type="match status" value="1"/>
</dbReference>
<evidence type="ECO:0000313" key="7">
    <source>
        <dbReference type="Proteomes" id="UP001652542"/>
    </source>
</evidence>
<comment type="caution">
    <text evidence="6">The sequence shown here is derived from an EMBL/GenBank/DDBJ whole genome shotgun (WGS) entry which is preliminary data.</text>
</comment>
<dbReference type="Gene3D" id="3.40.50.2300">
    <property type="match status" value="1"/>
</dbReference>
<dbReference type="SUPFAM" id="SSF55073">
    <property type="entry name" value="Nucleotide cyclase"/>
    <property type="match status" value="1"/>
</dbReference>
<dbReference type="NCBIfam" id="TIGR00254">
    <property type="entry name" value="GGDEF"/>
    <property type="match status" value="1"/>
</dbReference>
<gene>
    <name evidence="6" type="ORF">OEW28_09140</name>
</gene>
<dbReference type="InterPro" id="IPR001789">
    <property type="entry name" value="Sig_transdc_resp-reg_receiver"/>
</dbReference>
<dbReference type="Pfam" id="PF00072">
    <property type="entry name" value="Response_reg"/>
    <property type="match status" value="1"/>
</dbReference>
<dbReference type="SMART" id="SM00267">
    <property type="entry name" value="GGDEF"/>
    <property type="match status" value="1"/>
</dbReference>
<dbReference type="InterPro" id="IPR043128">
    <property type="entry name" value="Rev_trsase/Diguanyl_cyclase"/>
</dbReference>
<reference evidence="6 7" key="1">
    <citation type="submission" date="2022-10" db="EMBL/GenBank/DDBJ databases">
        <title>Defluviimonas sp. nov., isolated from ocean surface water.</title>
        <authorList>
            <person name="He W."/>
            <person name="Wang L."/>
            <person name="Zhang D.-F."/>
        </authorList>
    </citation>
    <scope>NUCLEOTIDE SEQUENCE [LARGE SCALE GENOMIC DNA]</scope>
    <source>
        <strain evidence="6 7">WL0002</strain>
    </source>
</reference>
<dbReference type="InterPro" id="IPR029787">
    <property type="entry name" value="Nucleotide_cyclase"/>
</dbReference>
<feature type="domain" description="GGDEF" evidence="5">
    <location>
        <begin position="321"/>
        <end position="456"/>
    </location>
</feature>
<dbReference type="InterPro" id="IPR011006">
    <property type="entry name" value="CheY-like_superfamily"/>
</dbReference>
<dbReference type="EC" id="2.7.7.65" evidence="1"/>
<name>A0ABT2ZCG9_9RHOB</name>
<dbReference type="SMART" id="SM00448">
    <property type="entry name" value="REC"/>
    <property type="match status" value="1"/>
</dbReference>
<keyword evidence="7" id="KW-1185">Reference proteome</keyword>
<dbReference type="PANTHER" id="PTHR45138">
    <property type="entry name" value="REGULATORY COMPONENTS OF SENSORY TRANSDUCTION SYSTEM"/>
    <property type="match status" value="1"/>
</dbReference>
<keyword evidence="6" id="KW-0548">Nucleotidyltransferase</keyword>
<organism evidence="6 7">
    <name type="scientific">Albidovulum marisflavi</name>
    <dbReference type="NCBI Taxonomy" id="2984159"/>
    <lineage>
        <taxon>Bacteria</taxon>
        <taxon>Pseudomonadati</taxon>
        <taxon>Pseudomonadota</taxon>
        <taxon>Alphaproteobacteria</taxon>
        <taxon>Rhodobacterales</taxon>
        <taxon>Paracoccaceae</taxon>
        <taxon>Albidovulum</taxon>
    </lineage>
</organism>
<evidence type="ECO:0000256" key="2">
    <source>
        <dbReference type="ARBA" id="ARBA00034247"/>
    </source>
</evidence>
<dbReference type="Pfam" id="PF00990">
    <property type="entry name" value="GGDEF"/>
    <property type="match status" value="1"/>
</dbReference>
<accession>A0ABT2ZCG9</accession>
<dbReference type="GO" id="GO:0052621">
    <property type="term" value="F:diguanylate cyclase activity"/>
    <property type="evidence" value="ECO:0007669"/>
    <property type="project" value="UniProtKB-EC"/>
</dbReference>
<keyword evidence="6" id="KW-0808">Transferase</keyword>
<dbReference type="PANTHER" id="PTHR45138:SF9">
    <property type="entry name" value="DIGUANYLATE CYCLASE DGCM-RELATED"/>
    <property type="match status" value="1"/>
</dbReference>
<dbReference type="Proteomes" id="UP001652542">
    <property type="component" value="Unassembled WGS sequence"/>
</dbReference>
<dbReference type="PROSITE" id="PS50887">
    <property type="entry name" value="GGDEF"/>
    <property type="match status" value="1"/>
</dbReference>
<dbReference type="RefSeq" id="WP_263734458.1">
    <property type="nucleotide sequence ID" value="NZ_JAOWKY010000002.1"/>
</dbReference>
<sequence length="458" mass="48993">MAGRILIVDDIATNRMVLKVILSSALYETLQATNGDDAIALAQQMQPDLIILDVDLAGINGIEMCGRLKANPLTRDIPVVMIAAQKDHARKIKSLRAGAAEVFAKPIDDSLLLARLRSLLRARETERELGCRLAQGTLPGLAEGAAGFVAQAHVAIVAALPNSVQSLHRDLSRATSDHISLMAEEAAIGLAAENRVPDVFLVVTDAGRPERTLRLISDLRSRPATRKSALCAVVPAGSGALGAIALDLGADDLVELPAEATELALRLSSLVRRKRQGDRMRISIADGLRLSVLDPLTGLHNRRYAMPQLHRIREHARQSGRDYAVMVLDIDRFKTINDTFGHAAGDTVLVQIAERLRANLRPGDTLARIGGEEFVVASADTPLPAARALAERIRHAIEERPFALTDGRSIGVTLSVGLAIGAAGAGPSVDVLLESADRALFKSKSEGRNQVTVHRTAA</sequence>
<dbReference type="SUPFAM" id="SSF52172">
    <property type="entry name" value="CheY-like"/>
    <property type="match status" value="2"/>
</dbReference>
<protein>
    <recommendedName>
        <fullName evidence="1">diguanylate cyclase</fullName>
        <ecNumber evidence="1">2.7.7.65</ecNumber>
    </recommendedName>
</protein>
<dbReference type="InterPro" id="IPR050469">
    <property type="entry name" value="Diguanylate_Cyclase"/>
</dbReference>
<dbReference type="CDD" id="cd01949">
    <property type="entry name" value="GGDEF"/>
    <property type="match status" value="1"/>
</dbReference>
<feature type="modified residue" description="4-aspartylphosphate" evidence="3">
    <location>
        <position position="53"/>
    </location>
</feature>
<dbReference type="Gene3D" id="3.30.70.270">
    <property type="match status" value="1"/>
</dbReference>
<proteinExistence type="predicted"/>
<feature type="domain" description="Response regulatory" evidence="4">
    <location>
        <begin position="4"/>
        <end position="120"/>
    </location>
</feature>
<evidence type="ECO:0000259" key="4">
    <source>
        <dbReference type="PROSITE" id="PS50110"/>
    </source>
</evidence>
<comment type="catalytic activity">
    <reaction evidence="2">
        <text>2 GTP = 3',3'-c-di-GMP + 2 diphosphate</text>
        <dbReference type="Rhea" id="RHEA:24898"/>
        <dbReference type="ChEBI" id="CHEBI:33019"/>
        <dbReference type="ChEBI" id="CHEBI:37565"/>
        <dbReference type="ChEBI" id="CHEBI:58805"/>
        <dbReference type="EC" id="2.7.7.65"/>
    </reaction>
</comment>
<keyword evidence="3" id="KW-0597">Phosphoprotein</keyword>
<evidence type="ECO:0000313" key="6">
    <source>
        <dbReference type="EMBL" id="MCV2868791.1"/>
    </source>
</evidence>
<dbReference type="InterPro" id="IPR000160">
    <property type="entry name" value="GGDEF_dom"/>
</dbReference>